<evidence type="ECO:0000256" key="1">
    <source>
        <dbReference type="ARBA" id="ARBA00022975"/>
    </source>
</evidence>
<comment type="caution">
    <text evidence="3">The sequence shown here is derived from an EMBL/GenBank/DDBJ whole genome shotgun (WGS) entry which is preliminary data.</text>
</comment>
<reference evidence="3 4" key="1">
    <citation type="journal article" date="2017" name="Front. Microbiol.">
        <title>Comparative Genomic Analysis of the Class Epsilonproteobacteria and Proposed Reclassification to Epsilonbacteraeota (phyl. nov.).</title>
        <authorList>
            <person name="Waite D.W."/>
            <person name="Vanwonterghem I."/>
            <person name="Rinke C."/>
            <person name="Parks D.H."/>
            <person name="Zhang Y."/>
            <person name="Takai K."/>
            <person name="Sievert S.M."/>
            <person name="Simon J."/>
            <person name="Campbell B.J."/>
            <person name="Hanson T.E."/>
            <person name="Woyke T."/>
            <person name="Klotz M.G."/>
            <person name="Hugenholtz P."/>
        </authorList>
    </citation>
    <scope>NUCLEOTIDE SEQUENCE [LARGE SCALE GENOMIC DNA]</scope>
    <source>
        <strain evidence="3">UBA11420</strain>
    </source>
</reference>
<organism evidence="3 4">
    <name type="scientific">Sulfurospirillum cavolei</name>
    <dbReference type="NCBI Taxonomy" id="366522"/>
    <lineage>
        <taxon>Bacteria</taxon>
        <taxon>Pseudomonadati</taxon>
        <taxon>Campylobacterota</taxon>
        <taxon>Epsilonproteobacteria</taxon>
        <taxon>Campylobacterales</taxon>
        <taxon>Sulfurospirillaceae</taxon>
        <taxon>Sulfurospirillum</taxon>
    </lineage>
</organism>
<dbReference type="GO" id="GO:0046872">
    <property type="term" value="F:metal ion binding"/>
    <property type="evidence" value="ECO:0007669"/>
    <property type="project" value="InterPro"/>
</dbReference>
<dbReference type="GO" id="GO:0004038">
    <property type="term" value="F:allantoinase activity"/>
    <property type="evidence" value="ECO:0007669"/>
    <property type="project" value="TreeGrafter"/>
</dbReference>
<keyword evidence="1" id="KW-0665">Pyrimidine biosynthesis</keyword>
<evidence type="ECO:0000259" key="2">
    <source>
        <dbReference type="Pfam" id="PF01979"/>
    </source>
</evidence>
<dbReference type="Gene3D" id="3.20.20.140">
    <property type="entry name" value="Metal-dependent hydrolases"/>
    <property type="match status" value="1"/>
</dbReference>
<dbReference type="InterPro" id="IPR011059">
    <property type="entry name" value="Metal-dep_hydrolase_composite"/>
</dbReference>
<dbReference type="InterPro" id="IPR006680">
    <property type="entry name" value="Amidohydro-rel"/>
</dbReference>
<feature type="domain" description="Amidohydrolase-related" evidence="2">
    <location>
        <begin position="44"/>
        <end position="403"/>
    </location>
</feature>
<dbReference type="InterPro" id="IPR050138">
    <property type="entry name" value="DHOase/Allantoinase_Hydrolase"/>
</dbReference>
<gene>
    <name evidence="3" type="ORF">CFH80_03660</name>
</gene>
<dbReference type="AlphaFoldDB" id="A0A2D3WD58"/>
<dbReference type="GO" id="GO:0006145">
    <property type="term" value="P:purine nucleobase catabolic process"/>
    <property type="evidence" value="ECO:0007669"/>
    <property type="project" value="TreeGrafter"/>
</dbReference>
<protein>
    <submittedName>
        <fullName evidence="3">Dihydroorotase</fullName>
    </submittedName>
</protein>
<sequence length="408" mass="44789">MLIKNARIHEKRQDVLIQDNKIVAIGENLNAPSHEEVLEANGMVLLPGMIDLNVRFSNSILNQDHIDKLAQSCLKGGVTTAVVMSDFTPRLESATLLELVKFKIDQAKVNIVMSAPLADQKEDQLHNIATLLNNGASAILADSHRNANLLRRGMQYATMKDKPVFVQCYEPNLDDNGLMNDGCIASTLGLSGISKISETAEVAKVCEMALFYGANVVLKSLSTKRSLEIAQAHKKACPSSLFTEVSIHHLSKNDASCDGFNTYAKLMPPLREEDERIALIDALKTGMIDCVTSSHSPKSILYKDVAFEDAEFGIGSIEEFLTLAYTFLVKNGTIDLQTLETLCARNPAMILGLEHKGKIEEGCDADVVLFDPNHTYTVTNKHSLYYGDTLYGRVAKVIVGGKLLFENE</sequence>
<dbReference type="SUPFAM" id="SSF51338">
    <property type="entry name" value="Composite domain of metallo-dependent hydrolases"/>
    <property type="match status" value="1"/>
</dbReference>
<name>A0A2D3WD58_9BACT</name>
<dbReference type="GO" id="GO:0004151">
    <property type="term" value="F:dihydroorotase activity"/>
    <property type="evidence" value="ECO:0007669"/>
    <property type="project" value="InterPro"/>
</dbReference>
<dbReference type="PANTHER" id="PTHR43668:SF2">
    <property type="entry name" value="ALLANTOINASE"/>
    <property type="match status" value="1"/>
</dbReference>
<dbReference type="CDD" id="cd01317">
    <property type="entry name" value="DHOase_IIa"/>
    <property type="match status" value="1"/>
</dbReference>
<dbReference type="Proteomes" id="UP000231638">
    <property type="component" value="Unassembled WGS sequence"/>
</dbReference>
<dbReference type="STRING" id="366522.GCA_001548055_01442"/>
<dbReference type="EMBL" id="DLUG01000098">
    <property type="protein sequence ID" value="DAB36667.1"/>
    <property type="molecule type" value="Genomic_DNA"/>
</dbReference>
<dbReference type="GO" id="GO:0006221">
    <property type="term" value="P:pyrimidine nucleotide biosynthetic process"/>
    <property type="evidence" value="ECO:0007669"/>
    <property type="project" value="UniProtKB-KW"/>
</dbReference>
<dbReference type="Pfam" id="PF01979">
    <property type="entry name" value="Amidohydro_1"/>
    <property type="match status" value="1"/>
</dbReference>
<proteinExistence type="predicted"/>
<evidence type="ECO:0000313" key="3">
    <source>
        <dbReference type="EMBL" id="DAB36667.1"/>
    </source>
</evidence>
<dbReference type="InterPro" id="IPR004722">
    <property type="entry name" value="DHOase"/>
</dbReference>
<dbReference type="SUPFAM" id="SSF51556">
    <property type="entry name" value="Metallo-dependent hydrolases"/>
    <property type="match status" value="1"/>
</dbReference>
<dbReference type="InterPro" id="IPR032466">
    <property type="entry name" value="Metal_Hydrolase"/>
</dbReference>
<dbReference type="PANTHER" id="PTHR43668">
    <property type="entry name" value="ALLANTOINASE"/>
    <property type="match status" value="1"/>
</dbReference>
<accession>A0A2D3WD58</accession>
<evidence type="ECO:0000313" key="4">
    <source>
        <dbReference type="Proteomes" id="UP000231638"/>
    </source>
</evidence>
<dbReference type="GO" id="GO:0005737">
    <property type="term" value="C:cytoplasm"/>
    <property type="evidence" value="ECO:0007669"/>
    <property type="project" value="TreeGrafter"/>
</dbReference>